<feature type="domain" description="ChsH2 rubredoxin-like zinc ribbon" evidence="2">
    <location>
        <begin position="25"/>
        <end position="61"/>
    </location>
</feature>
<name>A0A6B2R2G4_9BURK</name>
<dbReference type="AlphaFoldDB" id="A0A6B2R2G4"/>
<dbReference type="PANTHER" id="PTHR34075">
    <property type="entry name" value="BLR3430 PROTEIN"/>
    <property type="match status" value="1"/>
</dbReference>
<dbReference type="Gene3D" id="6.10.30.10">
    <property type="match status" value="1"/>
</dbReference>
<evidence type="ECO:0000259" key="1">
    <source>
        <dbReference type="Pfam" id="PF01796"/>
    </source>
</evidence>
<feature type="domain" description="ChsH2 C-terminal OB-fold" evidence="1">
    <location>
        <begin position="62"/>
        <end position="120"/>
    </location>
</feature>
<evidence type="ECO:0000259" key="2">
    <source>
        <dbReference type="Pfam" id="PF12172"/>
    </source>
</evidence>
<comment type="caution">
    <text evidence="3">The sequence shown here is derived from an EMBL/GenBank/DDBJ whole genome shotgun (WGS) entry which is preliminary data.</text>
</comment>
<dbReference type="InterPro" id="IPR012340">
    <property type="entry name" value="NA-bd_OB-fold"/>
</dbReference>
<reference evidence="3" key="1">
    <citation type="submission" date="2020-02" db="EMBL/GenBank/DDBJ databases">
        <authorList>
            <person name="Chen W.-M."/>
        </authorList>
    </citation>
    <scope>NUCLEOTIDE SEQUENCE</scope>
    <source>
        <strain evidence="3">NBD-18</strain>
    </source>
</reference>
<organism evidence="3">
    <name type="scientific">Sheuella amnicola</name>
    <dbReference type="NCBI Taxonomy" id="2707330"/>
    <lineage>
        <taxon>Bacteria</taxon>
        <taxon>Pseudomonadati</taxon>
        <taxon>Pseudomonadota</taxon>
        <taxon>Betaproteobacteria</taxon>
        <taxon>Burkholderiales</taxon>
        <taxon>Alcaligenaceae</taxon>
        <taxon>Sheuella</taxon>
    </lineage>
</organism>
<dbReference type="Pfam" id="PF12172">
    <property type="entry name" value="zf-ChsH2"/>
    <property type="match status" value="1"/>
</dbReference>
<dbReference type="InterPro" id="IPR022002">
    <property type="entry name" value="ChsH2_Znr"/>
</dbReference>
<dbReference type="EMBL" id="JAAGRN010000001">
    <property type="protein sequence ID" value="NDY81635.1"/>
    <property type="molecule type" value="Genomic_DNA"/>
</dbReference>
<dbReference type="RefSeq" id="WP_163650920.1">
    <property type="nucleotide sequence ID" value="NZ_JAAGRN010000001.1"/>
</dbReference>
<evidence type="ECO:0000313" key="3">
    <source>
        <dbReference type="EMBL" id="NDY81635.1"/>
    </source>
</evidence>
<protein>
    <submittedName>
        <fullName evidence="3">Zn-ribbon domain-containing OB-fold protein</fullName>
    </submittedName>
</protein>
<accession>A0A6B2R2G4</accession>
<proteinExistence type="predicted"/>
<dbReference type="InterPro" id="IPR002878">
    <property type="entry name" value="ChsH2_C"/>
</dbReference>
<dbReference type="InterPro" id="IPR052513">
    <property type="entry name" value="Thioester_dehydratase-like"/>
</dbReference>
<dbReference type="SUPFAM" id="SSF50249">
    <property type="entry name" value="Nucleic acid-binding proteins"/>
    <property type="match status" value="1"/>
</dbReference>
<gene>
    <name evidence="3" type="ORF">G3I67_00170</name>
</gene>
<sequence>MTAQSTKTYLDDIFATSYPENAPFWEAAANNRLLVKTCKTCKKAHWYPRVVCPLCGSDDTEWKEASGHATIYSFSVIERADPPYVLAYVELEEGPIAITNLVDCDFKSIKIGDKVKVQFQQTPEGRSVPVYKPV</sequence>
<dbReference type="Pfam" id="PF01796">
    <property type="entry name" value="OB_ChsH2_C"/>
    <property type="match status" value="1"/>
</dbReference>
<dbReference type="PANTHER" id="PTHR34075:SF5">
    <property type="entry name" value="BLR3430 PROTEIN"/>
    <property type="match status" value="1"/>
</dbReference>